<comment type="caution">
    <text evidence="7">The sequence shown here is derived from an EMBL/GenBank/DDBJ whole genome shotgun (WGS) entry which is preliminary data.</text>
</comment>
<evidence type="ECO:0008006" key="9">
    <source>
        <dbReference type="Google" id="ProtNLM"/>
    </source>
</evidence>
<keyword evidence="5" id="KW-0460">Magnesium</keyword>
<dbReference type="PROSITE" id="PS51255">
    <property type="entry name" value="ADPK"/>
    <property type="match status" value="1"/>
</dbReference>
<dbReference type="PANTHER" id="PTHR21208">
    <property type="entry name" value="ADP-DEPENDENT GLUCOKINASE"/>
    <property type="match status" value="1"/>
</dbReference>
<dbReference type="AlphaFoldDB" id="A0A9D1AF17"/>
<dbReference type="GO" id="GO:0016773">
    <property type="term" value="F:phosphotransferase activity, alcohol group as acceptor"/>
    <property type="evidence" value="ECO:0007669"/>
    <property type="project" value="InterPro"/>
</dbReference>
<evidence type="ECO:0000256" key="6">
    <source>
        <dbReference type="ARBA" id="ARBA00023152"/>
    </source>
</evidence>
<dbReference type="GO" id="GO:0006096">
    <property type="term" value="P:glycolytic process"/>
    <property type="evidence" value="ECO:0007669"/>
    <property type="project" value="UniProtKB-KW"/>
</dbReference>
<evidence type="ECO:0000313" key="8">
    <source>
        <dbReference type="Proteomes" id="UP000886757"/>
    </source>
</evidence>
<dbReference type="GO" id="GO:0016301">
    <property type="term" value="F:kinase activity"/>
    <property type="evidence" value="ECO:0007669"/>
    <property type="project" value="UniProtKB-KW"/>
</dbReference>
<reference evidence="7" key="1">
    <citation type="submission" date="2020-10" db="EMBL/GenBank/DDBJ databases">
        <authorList>
            <person name="Gilroy R."/>
        </authorList>
    </citation>
    <scope>NUCLEOTIDE SEQUENCE</scope>
    <source>
        <strain evidence="7">ChiSjej4B22-8148</strain>
    </source>
</reference>
<dbReference type="SUPFAM" id="SSF53613">
    <property type="entry name" value="Ribokinase-like"/>
    <property type="match status" value="1"/>
</dbReference>
<protein>
    <recommendedName>
        <fullName evidence="9">ADP-dependent phosphofructokinase/glucokinase</fullName>
    </recommendedName>
</protein>
<dbReference type="Pfam" id="PF04587">
    <property type="entry name" value="ADP_PFK_GK"/>
    <property type="match status" value="1"/>
</dbReference>
<dbReference type="GO" id="GO:0046872">
    <property type="term" value="F:metal ion binding"/>
    <property type="evidence" value="ECO:0007669"/>
    <property type="project" value="UniProtKB-KW"/>
</dbReference>
<keyword evidence="6" id="KW-0324">Glycolysis</keyword>
<keyword evidence="3" id="KW-0479">Metal-binding</keyword>
<proteinExistence type="predicted"/>
<keyword evidence="2" id="KW-0808">Transferase</keyword>
<evidence type="ECO:0000256" key="3">
    <source>
        <dbReference type="ARBA" id="ARBA00022723"/>
    </source>
</evidence>
<dbReference type="PANTHER" id="PTHR21208:SF1">
    <property type="entry name" value="ADP-DEPENDENT GLUCOKINASE"/>
    <property type="match status" value="1"/>
</dbReference>
<keyword evidence="1" id="KW-0963">Cytoplasm</keyword>
<evidence type="ECO:0000313" key="7">
    <source>
        <dbReference type="EMBL" id="HIR14961.1"/>
    </source>
</evidence>
<accession>A0A9D1AF17</accession>
<dbReference type="EMBL" id="DVGK01000160">
    <property type="protein sequence ID" value="HIR14961.1"/>
    <property type="molecule type" value="Genomic_DNA"/>
</dbReference>
<evidence type="ECO:0000256" key="2">
    <source>
        <dbReference type="ARBA" id="ARBA00022679"/>
    </source>
</evidence>
<evidence type="ECO:0000256" key="1">
    <source>
        <dbReference type="ARBA" id="ARBA00022490"/>
    </source>
</evidence>
<gene>
    <name evidence="7" type="ORF">IAB31_13685</name>
</gene>
<dbReference type="InterPro" id="IPR007666">
    <property type="entry name" value="ADP_PFK/GK"/>
</dbReference>
<dbReference type="Gene3D" id="3.40.1190.20">
    <property type="match status" value="1"/>
</dbReference>
<keyword evidence="4" id="KW-0418">Kinase</keyword>
<dbReference type="InterPro" id="IPR029056">
    <property type="entry name" value="Ribokinase-like"/>
</dbReference>
<evidence type="ECO:0000256" key="4">
    <source>
        <dbReference type="ARBA" id="ARBA00022777"/>
    </source>
</evidence>
<dbReference type="Gene3D" id="3.30.1110.20">
    <property type="match status" value="1"/>
</dbReference>
<name>A0A9D1AF17_9FIRM</name>
<sequence>MAYRDHYANYLEELQKDIEFCKATGCRVVFGYTSDLDIVFQYDETAYSCLLEEYLKETPRVSPEDSIDSLQDLARITAAYLLQGDGGEIDITAPEVCDYLNSHFSGVRGLGGTGAQGAAALAAVGMPLLAHISDKCQPVCELMNYPELYTIKDGRPVPIMEIATDDMPVYHMILQYTKGDTFRIGQKTCTVPLSNRLIMDYDTIHKDLRIDPGFQRYLEEHAEQILSYNISGLNAILDVELLKKRLQEADRHYRTLKERNPSCIFYFESAHYLSPQVKHEVYHTMARYVDILGMNEEELAVHTQECGESMDKHSLPDILRALELVLNRHKVNGIILHTKDYSMYYGKELRGVKIEKGLTIGNLMASTRARTGRYGTLEDCRETLACPLSETGLRFARELDSTDMKHSVCLVPSRYMEKPKYTIGLGDTFVAGVQCAFIPRP</sequence>
<reference evidence="7" key="2">
    <citation type="journal article" date="2021" name="PeerJ">
        <title>Extensive microbial diversity within the chicken gut microbiome revealed by metagenomics and culture.</title>
        <authorList>
            <person name="Gilroy R."/>
            <person name="Ravi A."/>
            <person name="Getino M."/>
            <person name="Pursley I."/>
            <person name="Horton D.L."/>
            <person name="Alikhan N.F."/>
            <person name="Baker D."/>
            <person name="Gharbi K."/>
            <person name="Hall N."/>
            <person name="Watson M."/>
            <person name="Adriaenssens E.M."/>
            <person name="Foster-Nyarko E."/>
            <person name="Jarju S."/>
            <person name="Secka A."/>
            <person name="Antonio M."/>
            <person name="Oren A."/>
            <person name="Chaudhuri R.R."/>
            <person name="La Ragione R."/>
            <person name="Hildebrand F."/>
            <person name="Pallen M.J."/>
        </authorList>
    </citation>
    <scope>NUCLEOTIDE SEQUENCE</scope>
    <source>
        <strain evidence="7">ChiSjej4B22-8148</strain>
    </source>
</reference>
<organism evidence="7 8">
    <name type="scientific">Candidatus Choladousia intestinavium</name>
    <dbReference type="NCBI Taxonomy" id="2840727"/>
    <lineage>
        <taxon>Bacteria</taxon>
        <taxon>Bacillati</taxon>
        <taxon>Bacillota</taxon>
        <taxon>Clostridia</taxon>
        <taxon>Lachnospirales</taxon>
        <taxon>Lachnospiraceae</taxon>
        <taxon>Lachnospiraceae incertae sedis</taxon>
        <taxon>Candidatus Choladousia</taxon>
    </lineage>
</organism>
<dbReference type="Proteomes" id="UP000886757">
    <property type="component" value="Unassembled WGS sequence"/>
</dbReference>
<evidence type="ECO:0000256" key="5">
    <source>
        <dbReference type="ARBA" id="ARBA00022842"/>
    </source>
</evidence>